<comment type="caution">
    <text evidence="2">The sequence shown here is derived from an EMBL/GenBank/DDBJ whole genome shotgun (WGS) entry which is preliminary data.</text>
</comment>
<proteinExistence type="predicted"/>
<dbReference type="Proteomes" id="UP001141552">
    <property type="component" value="Unassembled WGS sequence"/>
</dbReference>
<feature type="region of interest" description="Disordered" evidence="1">
    <location>
        <begin position="1"/>
        <end position="87"/>
    </location>
</feature>
<evidence type="ECO:0000313" key="3">
    <source>
        <dbReference type="Proteomes" id="UP001141552"/>
    </source>
</evidence>
<evidence type="ECO:0000256" key="1">
    <source>
        <dbReference type="SAM" id="MobiDB-lite"/>
    </source>
</evidence>
<organism evidence="2 3">
    <name type="scientific">Turnera subulata</name>
    <dbReference type="NCBI Taxonomy" id="218843"/>
    <lineage>
        <taxon>Eukaryota</taxon>
        <taxon>Viridiplantae</taxon>
        <taxon>Streptophyta</taxon>
        <taxon>Embryophyta</taxon>
        <taxon>Tracheophyta</taxon>
        <taxon>Spermatophyta</taxon>
        <taxon>Magnoliopsida</taxon>
        <taxon>eudicotyledons</taxon>
        <taxon>Gunneridae</taxon>
        <taxon>Pentapetalae</taxon>
        <taxon>rosids</taxon>
        <taxon>fabids</taxon>
        <taxon>Malpighiales</taxon>
        <taxon>Passifloraceae</taxon>
        <taxon>Turnera</taxon>
    </lineage>
</organism>
<feature type="compositionally biased region" description="Polar residues" evidence="1">
    <location>
        <begin position="26"/>
        <end position="48"/>
    </location>
</feature>
<reference evidence="2" key="2">
    <citation type="journal article" date="2023" name="Plants (Basel)">
        <title>Annotation of the Turnera subulata (Passifloraceae) Draft Genome Reveals the S-Locus Evolved after the Divergence of Turneroideae from Passifloroideae in a Stepwise Manner.</title>
        <authorList>
            <person name="Henning P.M."/>
            <person name="Roalson E.H."/>
            <person name="Mir W."/>
            <person name="McCubbin A.G."/>
            <person name="Shore J.S."/>
        </authorList>
    </citation>
    <scope>NUCLEOTIDE SEQUENCE</scope>
    <source>
        <strain evidence="2">F60SS</strain>
    </source>
</reference>
<name>A0A9Q0FH13_9ROSI</name>
<feature type="non-terminal residue" evidence="2">
    <location>
        <position position="179"/>
    </location>
</feature>
<gene>
    <name evidence="2" type="ORF">Tsubulata_004765</name>
</gene>
<accession>A0A9Q0FH13</accession>
<feature type="region of interest" description="Disordered" evidence="1">
    <location>
        <begin position="106"/>
        <end position="138"/>
    </location>
</feature>
<dbReference type="EMBL" id="JAKUCV010005600">
    <property type="protein sequence ID" value="KAJ4830589.1"/>
    <property type="molecule type" value="Genomic_DNA"/>
</dbReference>
<keyword evidence="3" id="KW-1185">Reference proteome</keyword>
<sequence length="179" mass="19664">SHKIVLESHQPASIIRAKNPPPKPQSRPTQTNKNTFLFSLSRPSSHNQTTPISPIPVPTSTRRRTQKQQLAHPWAHPETPVSAPVGAPRNIISAPVGAPRLGRWRAQKRTQGQSLARPEAHPGSVVGAPRSAPQQHQNSANKTFLLRYHLSRGQSVAQRIEHPRAAQASLKLTCSAYKL</sequence>
<evidence type="ECO:0000313" key="2">
    <source>
        <dbReference type="EMBL" id="KAJ4830589.1"/>
    </source>
</evidence>
<feature type="non-terminal residue" evidence="2">
    <location>
        <position position="1"/>
    </location>
</feature>
<reference evidence="2" key="1">
    <citation type="submission" date="2022-02" db="EMBL/GenBank/DDBJ databases">
        <authorList>
            <person name="Henning P.M."/>
            <person name="McCubbin A.G."/>
            <person name="Shore J.S."/>
        </authorList>
    </citation>
    <scope>NUCLEOTIDE SEQUENCE</scope>
    <source>
        <strain evidence="2">F60SS</strain>
        <tissue evidence="2">Leaves</tissue>
    </source>
</reference>
<protein>
    <submittedName>
        <fullName evidence="2">Uncharacterized protein</fullName>
    </submittedName>
</protein>
<dbReference type="AlphaFoldDB" id="A0A9Q0FH13"/>